<proteinExistence type="predicted"/>
<evidence type="ECO:0000313" key="3">
    <source>
        <dbReference type="EMBL" id="KAF7278202.1"/>
    </source>
</evidence>
<accession>A0A834IQK0</accession>
<dbReference type="EMBL" id="JAACXV010000405">
    <property type="protein sequence ID" value="KAF7278202.1"/>
    <property type="molecule type" value="Genomic_DNA"/>
</dbReference>
<protein>
    <recommendedName>
        <fullName evidence="2">Mos1 transposase HTH domain-containing protein</fullName>
    </recommendedName>
</protein>
<evidence type="ECO:0000313" key="4">
    <source>
        <dbReference type="Proteomes" id="UP000625711"/>
    </source>
</evidence>
<feature type="region of interest" description="Disordered" evidence="1">
    <location>
        <begin position="71"/>
        <end position="103"/>
    </location>
</feature>
<dbReference type="Pfam" id="PF17906">
    <property type="entry name" value="HTH_48"/>
    <property type="match status" value="1"/>
</dbReference>
<dbReference type="OrthoDB" id="8189655at2759"/>
<feature type="compositionally biased region" description="Polar residues" evidence="1">
    <location>
        <begin position="72"/>
        <end position="88"/>
    </location>
</feature>
<sequence length="103" mass="11853">MDQKQFRVLTLHCFLMGKNSVQAKDWLNKCYGDSAPEDANIIDWYAEFKRDYKGTNDVKYSELSVQGDEELLNQTENNAKNRTSTVNAENDRTDESPTSKIPK</sequence>
<dbReference type="AlphaFoldDB" id="A0A834IQK0"/>
<keyword evidence="4" id="KW-1185">Reference proteome</keyword>
<comment type="caution">
    <text evidence="3">The sequence shown here is derived from an EMBL/GenBank/DDBJ whole genome shotgun (WGS) entry which is preliminary data.</text>
</comment>
<organism evidence="3 4">
    <name type="scientific">Rhynchophorus ferrugineus</name>
    <name type="common">Red palm weevil</name>
    <name type="synonym">Curculio ferrugineus</name>
    <dbReference type="NCBI Taxonomy" id="354439"/>
    <lineage>
        <taxon>Eukaryota</taxon>
        <taxon>Metazoa</taxon>
        <taxon>Ecdysozoa</taxon>
        <taxon>Arthropoda</taxon>
        <taxon>Hexapoda</taxon>
        <taxon>Insecta</taxon>
        <taxon>Pterygota</taxon>
        <taxon>Neoptera</taxon>
        <taxon>Endopterygota</taxon>
        <taxon>Coleoptera</taxon>
        <taxon>Polyphaga</taxon>
        <taxon>Cucujiformia</taxon>
        <taxon>Curculionidae</taxon>
        <taxon>Dryophthorinae</taxon>
        <taxon>Rhynchophorus</taxon>
    </lineage>
</organism>
<name>A0A834IQK0_RHYFE</name>
<evidence type="ECO:0000256" key="1">
    <source>
        <dbReference type="SAM" id="MobiDB-lite"/>
    </source>
</evidence>
<dbReference type="Proteomes" id="UP000625711">
    <property type="component" value="Unassembled WGS sequence"/>
</dbReference>
<reference evidence="3" key="1">
    <citation type="submission" date="2020-08" db="EMBL/GenBank/DDBJ databases">
        <title>Genome sequencing and assembly of the red palm weevil Rhynchophorus ferrugineus.</title>
        <authorList>
            <person name="Dias G.B."/>
            <person name="Bergman C.M."/>
            <person name="Manee M."/>
        </authorList>
    </citation>
    <scope>NUCLEOTIDE SEQUENCE</scope>
    <source>
        <strain evidence="3">AA-2017</strain>
        <tissue evidence="3">Whole larva</tissue>
    </source>
</reference>
<evidence type="ECO:0000259" key="2">
    <source>
        <dbReference type="Pfam" id="PF17906"/>
    </source>
</evidence>
<dbReference type="Gene3D" id="1.10.10.1450">
    <property type="match status" value="1"/>
</dbReference>
<feature type="domain" description="Mos1 transposase HTH" evidence="2">
    <location>
        <begin position="4"/>
        <end position="50"/>
    </location>
</feature>
<gene>
    <name evidence="3" type="ORF">GWI33_008696</name>
</gene>
<dbReference type="InterPro" id="IPR041426">
    <property type="entry name" value="Mos1_HTH"/>
</dbReference>